<gene>
    <name evidence="2" type="ORF">MU848_18315</name>
</gene>
<feature type="transmembrane region" description="Helical" evidence="1">
    <location>
        <begin position="32"/>
        <end position="51"/>
    </location>
</feature>
<keyword evidence="1" id="KW-1133">Transmembrane helix</keyword>
<evidence type="ECO:0000313" key="3">
    <source>
        <dbReference type="Proteomes" id="UP001203512"/>
    </source>
</evidence>
<comment type="caution">
    <text evidence="2">The sequence shown here is derived from an EMBL/GenBank/DDBJ whole genome shotgun (WGS) entry which is preliminary data.</text>
</comment>
<dbReference type="RefSeq" id="WP_247234748.1">
    <property type="nucleotide sequence ID" value="NZ_JALKHS010000021.1"/>
</dbReference>
<name>A0ABT0E2G2_9SPHN</name>
<proteinExistence type="predicted"/>
<evidence type="ECO:0000313" key="2">
    <source>
        <dbReference type="EMBL" id="MCK0533550.1"/>
    </source>
</evidence>
<feature type="transmembrane region" description="Helical" evidence="1">
    <location>
        <begin position="6"/>
        <end position="25"/>
    </location>
</feature>
<keyword evidence="1" id="KW-0472">Membrane</keyword>
<evidence type="ECO:0000256" key="1">
    <source>
        <dbReference type="SAM" id="Phobius"/>
    </source>
</evidence>
<dbReference type="Proteomes" id="UP001203512">
    <property type="component" value="Unassembled WGS sequence"/>
</dbReference>
<sequence length="90" mass="9692">MPKALIAFYMLLTVAAGWRLFGMGWTRGRKVAAALALVAPFPMLFLLPSLLHPERPFADLQRGIGLSLIAGGALSLLGGMAVAWMRARRA</sequence>
<organism evidence="2 3">
    <name type="scientific">Sphingobium agri</name>
    <dbReference type="NCBI Taxonomy" id="2933566"/>
    <lineage>
        <taxon>Bacteria</taxon>
        <taxon>Pseudomonadati</taxon>
        <taxon>Pseudomonadota</taxon>
        <taxon>Alphaproteobacteria</taxon>
        <taxon>Sphingomonadales</taxon>
        <taxon>Sphingomonadaceae</taxon>
        <taxon>Sphingobium</taxon>
    </lineage>
</organism>
<dbReference type="EMBL" id="JALKHS010000021">
    <property type="protein sequence ID" value="MCK0533550.1"/>
    <property type="molecule type" value="Genomic_DNA"/>
</dbReference>
<accession>A0ABT0E2G2</accession>
<protein>
    <submittedName>
        <fullName evidence="2">Uncharacterized protein</fullName>
    </submittedName>
</protein>
<reference evidence="2 3" key="1">
    <citation type="submission" date="2022-04" db="EMBL/GenBank/DDBJ databases">
        <authorList>
            <person name="Huq M.A."/>
        </authorList>
    </citation>
    <scope>NUCLEOTIDE SEQUENCE [LARGE SCALE GENOMIC DNA]</scope>
    <source>
        <strain evidence="2 3">MAH-33</strain>
    </source>
</reference>
<keyword evidence="1" id="KW-0812">Transmembrane</keyword>
<feature type="transmembrane region" description="Helical" evidence="1">
    <location>
        <begin position="63"/>
        <end position="85"/>
    </location>
</feature>
<keyword evidence="3" id="KW-1185">Reference proteome</keyword>